<dbReference type="OrthoDB" id="5430299at2759"/>
<comment type="caution">
    <text evidence="2">The sequence shown here is derived from an EMBL/GenBank/DDBJ whole genome shotgun (WGS) entry which is preliminary data.</text>
</comment>
<reference evidence="2 3" key="2">
    <citation type="submission" date="2021-10" db="EMBL/GenBank/DDBJ databases">
        <authorList>
            <person name="Piombo E."/>
        </authorList>
    </citation>
    <scope>NUCLEOTIDE SEQUENCE [LARGE SCALE GENOMIC DNA]</scope>
</reference>
<dbReference type="EMBL" id="CABFNO020001565">
    <property type="protein sequence ID" value="CAH0003680.1"/>
    <property type="molecule type" value="Genomic_DNA"/>
</dbReference>
<sequence>MGLDTAAAREQGYLPPDWTDEQIMETFTPVERRFYEWEESGHSICDFTLGNIEKGLQDAFPDVEDVKYQHCVFMYKWGDRLFRRWAQPVPAVNVLEIIKETNCRDPESVSSTSLTLQIGRVPDMLLGESSFGGRLTGYAVAIDPAFLQPDTTTSNLRNGPTDMELDSAVLAIDIDSPPPAIQPTSLQLTSSSKKRRRESDSSEEGSDEGSDKGSNASMRSATSDDFMEKEPHVFFQLGELMACTGFDWEAVQDRTAEDAAKWGEWEETGYSVLVKLDRDGYPTGPIFVAYAFCRHDGFDAEEIEWRDEDDQELPHIRRLYEDCEIRFYLAQIANDIEDLKHGKEFNFDVKCFDRRTVQGAKVVGFQPAAKVVPREVYDGLGEDKRAKMADNWE</sequence>
<organism evidence="2 3">
    <name type="scientific">Clonostachys byssicola</name>
    <dbReference type="NCBI Taxonomy" id="160290"/>
    <lineage>
        <taxon>Eukaryota</taxon>
        <taxon>Fungi</taxon>
        <taxon>Dikarya</taxon>
        <taxon>Ascomycota</taxon>
        <taxon>Pezizomycotina</taxon>
        <taxon>Sordariomycetes</taxon>
        <taxon>Hypocreomycetidae</taxon>
        <taxon>Hypocreales</taxon>
        <taxon>Bionectriaceae</taxon>
        <taxon>Clonostachys</taxon>
    </lineage>
</organism>
<gene>
    <name evidence="2" type="ORF">CBYS24578_00009754</name>
</gene>
<evidence type="ECO:0000256" key="1">
    <source>
        <dbReference type="SAM" id="MobiDB-lite"/>
    </source>
</evidence>
<keyword evidence="3" id="KW-1185">Reference proteome</keyword>
<dbReference type="AlphaFoldDB" id="A0A9N9UYF3"/>
<proteinExistence type="predicted"/>
<evidence type="ECO:0000313" key="2">
    <source>
        <dbReference type="EMBL" id="CAH0003680.1"/>
    </source>
</evidence>
<accession>A0A9N9UYF3</accession>
<name>A0A9N9UYF3_9HYPO</name>
<dbReference type="Proteomes" id="UP000754883">
    <property type="component" value="Unassembled WGS sequence"/>
</dbReference>
<protein>
    <submittedName>
        <fullName evidence="2">Uncharacterized protein</fullName>
    </submittedName>
</protein>
<evidence type="ECO:0000313" key="3">
    <source>
        <dbReference type="Proteomes" id="UP000754883"/>
    </source>
</evidence>
<reference evidence="3" key="1">
    <citation type="submission" date="2019-06" db="EMBL/GenBank/DDBJ databases">
        <authorList>
            <person name="Broberg M."/>
        </authorList>
    </citation>
    <scope>NUCLEOTIDE SEQUENCE [LARGE SCALE GENOMIC DNA]</scope>
</reference>
<feature type="region of interest" description="Disordered" evidence="1">
    <location>
        <begin position="174"/>
        <end position="223"/>
    </location>
</feature>